<dbReference type="AlphaFoldDB" id="A0A1R2CI85"/>
<proteinExistence type="predicted"/>
<dbReference type="Proteomes" id="UP000187209">
    <property type="component" value="Unassembled WGS sequence"/>
</dbReference>
<evidence type="ECO:0000256" key="4">
    <source>
        <dbReference type="ARBA" id="ARBA00022737"/>
    </source>
</evidence>
<evidence type="ECO:0000256" key="6">
    <source>
        <dbReference type="ARBA" id="ARBA00023065"/>
    </source>
</evidence>
<evidence type="ECO:0000313" key="10">
    <source>
        <dbReference type="EMBL" id="OMJ88754.1"/>
    </source>
</evidence>
<dbReference type="InterPro" id="IPR050970">
    <property type="entry name" value="Cl_channel_volt-gated"/>
</dbReference>
<dbReference type="PANTHER" id="PTHR45720">
    <property type="entry name" value="CHLORIDE CHANNEL PROTEIN 2"/>
    <property type="match status" value="1"/>
</dbReference>
<accession>A0A1R2CI85</accession>
<comment type="subcellular location">
    <subcellularLocation>
        <location evidence="1">Membrane</location>
        <topology evidence="1">Multi-pass membrane protein</topology>
    </subcellularLocation>
</comment>
<feature type="transmembrane region" description="Helical" evidence="9">
    <location>
        <begin position="253"/>
        <end position="273"/>
    </location>
</feature>
<evidence type="ECO:0000256" key="1">
    <source>
        <dbReference type="ARBA" id="ARBA00004141"/>
    </source>
</evidence>
<sequence length="693" mass="76961">MAEEIEARIERSKRESIFKINPNKPLRANLLITDYFTNIDQVTQSAFTGSNTNMSKLKQFMMSPHVLNPSILLALSILGLTTATLGFIMDFAIQQLQHFRFYLSNTGNYVYDMGIWISFSLVTCTIACALGLWTPSVAEGSGIAEIKAVLSGIKINKFFNFSTFLTKFAAVTLAIGGGLSLGKEGPFVHISGIVAHKISQFTIFKHIHRNLTLRNQFLAASVAAGIASMFGSPIGAVLFSIEVTATYYIVSNMWRAAFCCIWCTVGYQLLQSARVNDGINNTHFKSIEVTEELFFFFLLAVGAGLMGAIFIKVSRKLIELRYTRAYPMLHGRFRYLILITIICSAATFITPYLEQTDRSVINDMFQTHDATDDGWSKTNFGMNLLIYMIVKFCITILCVSVQLPAGLIYPLLTCGAVYGRLVGYLVEQTVGTEHAGIYAAVGAAAMVCSTTHSVSIAIIVFELTGEIHYLVPMILGVFVAAGVSSAITPSFYDSILDVKKLPYLPSLKSTELYSYVAKDISDVEFPCLQVNSSLRALTNAVLEGISTMNKIPVIGDGRILKYDINIENARIYISTHYASCISQFSPEARAQLDRFFHFFRGIRPESFIEGTYDSFLHEEEEVEEVTEFMNNPINISQRSLAVDDSPFSITESTPLAKIHFLFIMLGLTQVYVTKKGELVGIITRDIFVKKLHN</sequence>
<keyword evidence="3 9" id="KW-0812">Transmembrane</keyword>
<feature type="transmembrane region" description="Helical" evidence="9">
    <location>
        <begin position="406"/>
        <end position="425"/>
    </location>
</feature>
<dbReference type="Gene3D" id="1.10.3080.10">
    <property type="entry name" value="Clc chloride channel"/>
    <property type="match status" value="1"/>
</dbReference>
<feature type="transmembrane region" description="Helical" evidence="9">
    <location>
        <begin position="473"/>
        <end position="492"/>
    </location>
</feature>
<feature type="transmembrane region" description="Helical" evidence="9">
    <location>
        <begin position="217"/>
        <end position="241"/>
    </location>
</feature>
<feature type="transmembrane region" description="Helical" evidence="9">
    <location>
        <begin position="71"/>
        <end position="93"/>
    </location>
</feature>
<dbReference type="SUPFAM" id="SSF81340">
    <property type="entry name" value="Clc chloride channel"/>
    <property type="match status" value="1"/>
</dbReference>
<gene>
    <name evidence="10" type="ORF">SteCoe_9216</name>
</gene>
<dbReference type="GO" id="GO:0016020">
    <property type="term" value="C:membrane"/>
    <property type="evidence" value="ECO:0007669"/>
    <property type="project" value="UniProtKB-SubCell"/>
</dbReference>
<dbReference type="EMBL" id="MPUH01000142">
    <property type="protein sequence ID" value="OMJ88754.1"/>
    <property type="molecule type" value="Genomic_DNA"/>
</dbReference>
<dbReference type="InterPro" id="IPR001807">
    <property type="entry name" value="ClC"/>
</dbReference>
<dbReference type="PRINTS" id="PR00762">
    <property type="entry name" value="CLCHANNEL"/>
</dbReference>
<keyword evidence="6" id="KW-0406">Ion transport</keyword>
<feature type="transmembrane region" description="Helical" evidence="9">
    <location>
        <begin position="437"/>
        <end position="461"/>
    </location>
</feature>
<protein>
    <recommendedName>
        <fullName evidence="12">Chloride channel protein</fullName>
    </recommendedName>
</protein>
<dbReference type="OrthoDB" id="44789at2759"/>
<dbReference type="SUPFAM" id="SSF54631">
    <property type="entry name" value="CBS-domain pair"/>
    <property type="match status" value="1"/>
</dbReference>
<evidence type="ECO:0000256" key="9">
    <source>
        <dbReference type="SAM" id="Phobius"/>
    </source>
</evidence>
<evidence type="ECO:0000256" key="2">
    <source>
        <dbReference type="ARBA" id="ARBA00022448"/>
    </source>
</evidence>
<evidence type="ECO:0000256" key="3">
    <source>
        <dbReference type="ARBA" id="ARBA00022692"/>
    </source>
</evidence>
<feature type="transmembrane region" description="Helical" evidence="9">
    <location>
        <begin position="158"/>
        <end position="179"/>
    </location>
</feature>
<feature type="transmembrane region" description="Helical" evidence="9">
    <location>
        <begin position="380"/>
        <end position="399"/>
    </location>
</feature>
<dbReference type="GO" id="GO:0005247">
    <property type="term" value="F:voltage-gated chloride channel activity"/>
    <property type="evidence" value="ECO:0007669"/>
    <property type="project" value="TreeGrafter"/>
</dbReference>
<dbReference type="PANTHER" id="PTHR45720:SF10">
    <property type="entry name" value="CHLORIDE CHANNEL PROTEIN 2"/>
    <property type="match status" value="1"/>
</dbReference>
<comment type="caution">
    <text evidence="10">The sequence shown here is derived from an EMBL/GenBank/DDBJ whole genome shotgun (WGS) entry which is preliminary data.</text>
</comment>
<evidence type="ECO:0000256" key="8">
    <source>
        <dbReference type="ARBA" id="ARBA00023214"/>
    </source>
</evidence>
<keyword evidence="11" id="KW-1185">Reference proteome</keyword>
<feature type="transmembrane region" description="Helical" evidence="9">
    <location>
        <begin position="293"/>
        <end position="313"/>
    </location>
</feature>
<organism evidence="10 11">
    <name type="scientific">Stentor coeruleus</name>
    <dbReference type="NCBI Taxonomy" id="5963"/>
    <lineage>
        <taxon>Eukaryota</taxon>
        <taxon>Sar</taxon>
        <taxon>Alveolata</taxon>
        <taxon>Ciliophora</taxon>
        <taxon>Postciliodesmatophora</taxon>
        <taxon>Heterotrichea</taxon>
        <taxon>Heterotrichida</taxon>
        <taxon>Stentoridae</taxon>
        <taxon>Stentor</taxon>
    </lineage>
</organism>
<feature type="transmembrane region" description="Helical" evidence="9">
    <location>
        <begin position="333"/>
        <end position="353"/>
    </location>
</feature>
<evidence type="ECO:0008006" key="12">
    <source>
        <dbReference type="Google" id="ProtNLM"/>
    </source>
</evidence>
<keyword evidence="5 9" id="KW-1133">Transmembrane helix</keyword>
<feature type="transmembrane region" description="Helical" evidence="9">
    <location>
        <begin position="113"/>
        <end position="137"/>
    </location>
</feature>
<dbReference type="Gene3D" id="3.10.580.10">
    <property type="entry name" value="CBS-domain"/>
    <property type="match status" value="1"/>
</dbReference>
<dbReference type="InterPro" id="IPR046342">
    <property type="entry name" value="CBS_dom_sf"/>
</dbReference>
<evidence type="ECO:0000256" key="7">
    <source>
        <dbReference type="ARBA" id="ARBA00023136"/>
    </source>
</evidence>
<reference evidence="10 11" key="1">
    <citation type="submission" date="2016-11" db="EMBL/GenBank/DDBJ databases">
        <title>The macronuclear genome of Stentor coeruleus: a giant cell with tiny introns.</title>
        <authorList>
            <person name="Slabodnick M."/>
            <person name="Ruby J.G."/>
            <person name="Reiff S.B."/>
            <person name="Swart E.C."/>
            <person name="Gosai S."/>
            <person name="Prabakaran S."/>
            <person name="Witkowska E."/>
            <person name="Larue G.E."/>
            <person name="Fisher S."/>
            <person name="Freeman R.M."/>
            <person name="Gunawardena J."/>
            <person name="Chu W."/>
            <person name="Stover N.A."/>
            <person name="Gregory B.D."/>
            <person name="Nowacki M."/>
            <person name="Derisi J."/>
            <person name="Roy S.W."/>
            <person name="Marshall W.F."/>
            <person name="Sood P."/>
        </authorList>
    </citation>
    <scope>NUCLEOTIDE SEQUENCE [LARGE SCALE GENOMIC DNA]</scope>
    <source>
        <strain evidence="10">WM001</strain>
    </source>
</reference>
<dbReference type="Pfam" id="PF00654">
    <property type="entry name" value="Voltage_CLC"/>
    <property type="match status" value="1"/>
</dbReference>
<evidence type="ECO:0000313" key="11">
    <source>
        <dbReference type="Proteomes" id="UP000187209"/>
    </source>
</evidence>
<evidence type="ECO:0000256" key="5">
    <source>
        <dbReference type="ARBA" id="ARBA00022989"/>
    </source>
</evidence>
<keyword evidence="7 9" id="KW-0472">Membrane</keyword>
<keyword evidence="4" id="KW-0677">Repeat</keyword>
<keyword evidence="8" id="KW-0868">Chloride</keyword>
<name>A0A1R2CI85_9CILI</name>
<dbReference type="InterPro" id="IPR014743">
    <property type="entry name" value="Cl-channel_core"/>
</dbReference>
<keyword evidence="2" id="KW-0813">Transport</keyword>